<dbReference type="EMBL" id="JABFCT010000003">
    <property type="protein sequence ID" value="KAF5877064.1"/>
    <property type="molecule type" value="Genomic_DNA"/>
</dbReference>
<dbReference type="PANTHER" id="PTHR33594">
    <property type="entry name" value="SUPERFAMILY HYDROLASE, PUTATIVE (AFU_ORTHOLOGUE AFUA_1G03035)-RELATED"/>
    <property type="match status" value="1"/>
</dbReference>
<name>A0A8H6ELZ9_9HELO</name>
<evidence type="ECO:0000259" key="2">
    <source>
        <dbReference type="SMART" id="SM00471"/>
    </source>
</evidence>
<dbReference type="SMART" id="SM00471">
    <property type="entry name" value="HDc"/>
    <property type="match status" value="1"/>
</dbReference>
<dbReference type="SUPFAM" id="SSF109604">
    <property type="entry name" value="HD-domain/PDEase-like"/>
    <property type="match status" value="1"/>
</dbReference>
<gene>
    <name evidence="3" type="ORF">Bfra_001425</name>
</gene>
<dbReference type="InterPro" id="IPR006674">
    <property type="entry name" value="HD_domain"/>
</dbReference>
<organism evidence="3 4">
    <name type="scientific">Botrytis fragariae</name>
    <dbReference type="NCBI Taxonomy" id="1964551"/>
    <lineage>
        <taxon>Eukaryota</taxon>
        <taxon>Fungi</taxon>
        <taxon>Dikarya</taxon>
        <taxon>Ascomycota</taxon>
        <taxon>Pezizomycotina</taxon>
        <taxon>Leotiomycetes</taxon>
        <taxon>Helotiales</taxon>
        <taxon>Sclerotiniaceae</taxon>
        <taxon>Botrytis</taxon>
    </lineage>
</organism>
<dbReference type="CDD" id="cd00077">
    <property type="entry name" value="HDc"/>
    <property type="match status" value="1"/>
</dbReference>
<dbReference type="InterPro" id="IPR003607">
    <property type="entry name" value="HD/PDEase_dom"/>
</dbReference>
<dbReference type="Gene3D" id="1.10.3210.50">
    <property type="match status" value="2"/>
</dbReference>
<keyword evidence="4" id="KW-1185">Reference proteome</keyword>
<dbReference type="RefSeq" id="XP_037196010.1">
    <property type="nucleotide sequence ID" value="XM_037331856.1"/>
</dbReference>
<feature type="compositionally biased region" description="Polar residues" evidence="1">
    <location>
        <begin position="14"/>
        <end position="25"/>
    </location>
</feature>
<reference evidence="3 4" key="1">
    <citation type="journal article" date="2020" name="Phytopathology">
        <title>A high-quality genome resource of Botrytis fragariae, a new and rapidly spreading fungal pathogen causing strawberry gray mold in the U.S.A.</title>
        <authorList>
            <person name="Wu Y."/>
            <person name="Saski C.A."/>
            <person name="Schnabel G."/>
            <person name="Xiao S."/>
            <person name="Hu M."/>
        </authorList>
    </citation>
    <scope>NUCLEOTIDE SEQUENCE [LARGE SCALE GENOMIC DNA]</scope>
    <source>
        <strain evidence="3 4">BVB16</strain>
    </source>
</reference>
<dbReference type="AlphaFoldDB" id="A0A8H6ELZ9"/>
<sequence>MPPTLSPEELLEQHNGTPEINSTSRKPGRPPGVSLEPYKDLIVKLFAEENTPIIDITRKLNRELGLDVSERKVSRSLAAWNIRKRNRGPIPQALQDRLTYHYNSNLNDDQITQALISEGFEIKRSNLGRLRQKLGMRRRSRYSEFREYSEGPAVIHSPSSHLPSTITPNPNNTKPKMAQNAGLIVQVTAFVEKYMSAYDGSHDFNHIRRVVGLAHRIYKELKAERIGGPDLDLQVVTLAALLHDVGDKKYLLPGQDPNTLVLSTLLSFGADEKLAVKVQRIVLGVSYSSEIKDMASVRGMIEKYPELAVVQDADRLDAIGKAASQKLNDKKMKLNCCFTAGAIGIGRTFTFGGAKGARDMGETIQHFEDKLEKLGEMMKTAPGKRMAEERTKRLATFKDWWEEEQQEAEGLLRPQS</sequence>
<evidence type="ECO:0000256" key="1">
    <source>
        <dbReference type="SAM" id="MobiDB-lite"/>
    </source>
</evidence>
<evidence type="ECO:0000313" key="4">
    <source>
        <dbReference type="Proteomes" id="UP000531561"/>
    </source>
</evidence>
<dbReference type="OrthoDB" id="16547at2759"/>
<protein>
    <submittedName>
        <fullName evidence="3">Putative hd domain-containing protein</fullName>
    </submittedName>
</protein>
<accession>A0A8H6ELZ9</accession>
<dbReference type="Pfam" id="PF01966">
    <property type="entry name" value="HD"/>
    <property type="match status" value="1"/>
</dbReference>
<dbReference type="PANTHER" id="PTHR33594:SF1">
    <property type="entry name" value="HD_PDEASE DOMAIN-CONTAINING PROTEIN"/>
    <property type="match status" value="1"/>
</dbReference>
<feature type="region of interest" description="Disordered" evidence="1">
    <location>
        <begin position="1"/>
        <end position="34"/>
    </location>
</feature>
<comment type="caution">
    <text evidence="3">The sequence shown here is derived from an EMBL/GenBank/DDBJ whole genome shotgun (WGS) entry which is preliminary data.</text>
</comment>
<dbReference type="Pfam" id="PF14420">
    <property type="entry name" value="Clr5"/>
    <property type="match status" value="1"/>
</dbReference>
<dbReference type="Proteomes" id="UP000531561">
    <property type="component" value="Unassembled WGS sequence"/>
</dbReference>
<dbReference type="InterPro" id="IPR025676">
    <property type="entry name" value="Clr5_dom"/>
</dbReference>
<feature type="domain" description="HD/PDEase" evidence="2">
    <location>
        <begin position="199"/>
        <end position="328"/>
    </location>
</feature>
<dbReference type="GeneID" id="59255548"/>
<proteinExistence type="predicted"/>
<evidence type="ECO:0000313" key="3">
    <source>
        <dbReference type="EMBL" id="KAF5877064.1"/>
    </source>
</evidence>